<evidence type="ECO:0000259" key="1">
    <source>
        <dbReference type="PROSITE" id="PS50943"/>
    </source>
</evidence>
<proteinExistence type="predicted"/>
<comment type="caution">
    <text evidence="2">The sequence shown here is derived from an EMBL/GenBank/DDBJ whole genome shotgun (WGS) entry which is preliminary data.</text>
</comment>
<feature type="domain" description="HTH cro/C1-type" evidence="1">
    <location>
        <begin position="18"/>
        <end position="72"/>
    </location>
</feature>
<sequence length="286" mass="32348">MAAPRTQTVRQRRLGVELRKLRENSGMTGEEVAARFSWSTAKVSRIETAKTSAALPDVSALLALYEVDGHRNNELMALARDARERGWWMDVVSLDPEYATFIAMEDEADTQYIWDNSIIPGLLQTRGYATAVIQLANAIATVTPGALGRALDVRLQRQNVLTRTSPQKVHCVIDESVLHRPYGGPVTLREQLEHLMELSLRENVDLRVIPLEFSFPVVAEPFILLEFAQVHDTRFPDIVHTEGLTAHQSEKEVETYRYRLAHRRLSEVALTPGDSRDLLERLVQKV</sequence>
<organism evidence="2 3">
    <name type="scientific">Actinocorallia longicatena</name>
    <dbReference type="NCBI Taxonomy" id="111803"/>
    <lineage>
        <taxon>Bacteria</taxon>
        <taxon>Bacillati</taxon>
        <taxon>Actinomycetota</taxon>
        <taxon>Actinomycetes</taxon>
        <taxon>Streptosporangiales</taxon>
        <taxon>Thermomonosporaceae</taxon>
        <taxon>Actinocorallia</taxon>
    </lineage>
</organism>
<dbReference type="InterPro" id="IPR010982">
    <property type="entry name" value="Lambda_DNA-bd_dom_sf"/>
</dbReference>
<dbReference type="Pfam" id="PF13560">
    <property type="entry name" value="HTH_31"/>
    <property type="match status" value="1"/>
</dbReference>
<dbReference type="SMART" id="SM00530">
    <property type="entry name" value="HTH_XRE"/>
    <property type="match status" value="1"/>
</dbReference>
<dbReference type="EMBL" id="BAAAUV010000003">
    <property type="protein sequence ID" value="GAA3202051.1"/>
    <property type="molecule type" value="Genomic_DNA"/>
</dbReference>
<evidence type="ECO:0000313" key="2">
    <source>
        <dbReference type="EMBL" id="GAA3202051.1"/>
    </source>
</evidence>
<dbReference type="CDD" id="cd00093">
    <property type="entry name" value="HTH_XRE"/>
    <property type="match status" value="1"/>
</dbReference>
<reference evidence="3" key="1">
    <citation type="journal article" date="2019" name="Int. J. Syst. Evol. Microbiol.">
        <title>The Global Catalogue of Microorganisms (GCM) 10K type strain sequencing project: providing services to taxonomists for standard genome sequencing and annotation.</title>
        <authorList>
            <consortium name="The Broad Institute Genomics Platform"/>
            <consortium name="The Broad Institute Genome Sequencing Center for Infectious Disease"/>
            <person name="Wu L."/>
            <person name="Ma J."/>
        </authorList>
    </citation>
    <scope>NUCLEOTIDE SEQUENCE [LARGE SCALE GENOMIC DNA]</scope>
    <source>
        <strain evidence="3">JCM 9377</strain>
    </source>
</reference>
<dbReference type="InterPro" id="IPR001387">
    <property type="entry name" value="Cro/C1-type_HTH"/>
</dbReference>
<dbReference type="Pfam" id="PF19054">
    <property type="entry name" value="DUF5753"/>
    <property type="match status" value="1"/>
</dbReference>
<dbReference type="SUPFAM" id="SSF47413">
    <property type="entry name" value="lambda repressor-like DNA-binding domains"/>
    <property type="match status" value="1"/>
</dbReference>
<name>A0ABP6Q3Z2_9ACTN</name>
<dbReference type="RefSeq" id="WP_344823897.1">
    <property type="nucleotide sequence ID" value="NZ_BAAAUV010000003.1"/>
</dbReference>
<protein>
    <submittedName>
        <fullName evidence="2">Helix-turn-helix transcriptional regulator</fullName>
    </submittedName>
</protein>
<dbReference type="InterPro" id="IPR043917">
    <property type="entry name" value="DUF5753"/>
</dbReference>
<evidence type="ECO:0000313" key="3">
    <source>
        <dbReference type="Proteomes" id="UP001501237"/>
    </source>
</evidence>
<dbReference type="Gene3D" id="1.10.260.40">
    <property type="entry name" value="lambda repressor-like DNA-binding domains"/>
    <property type="match status" value="1"/>
</dbReference>
<dbReference type="PROSITE" id="PS50943">
    <property type="entry name" value="HTH_CROC1"/>
    <property type="match status" value="1"/>
</dbReference>
<keyword evidence="3" id="KW-1185">Reference proteome</keyword>
<gene>
    <name evidence="2" type="ORF">GCM10010468_15550</name>
</gene>
<dbReference type="Proteomes" id="UP001501237">
    <property type="component" value="Unassembled WGS sequence"/>
</dbReference>
<accession>A0ABP6Q3Z2</accession>